<organism evidence="2 3">
    <name type="scientific">Gossypium barbadense</name>
    <name type="common">Sea Island cotton</name>
    <name type="synonym">Hibiscus barbadensis</name>
    <dbReference type="NCBI Taxonomy" id="3634"/>
    <lineage>
        <taxon>Eukaryota</taxon>
        <taxon>Viridiplantae</taxon>
        <taxon>Streptophyta</taxon>
        <taxon>Embryophyta</taxon>
        <taxon>Tracheophyta</taxon>
        <taxon>Spermatophyta</taxon>
        <taxon>Magnoliopsida</taxon>
        <taxon>eudicotyledons</taxon>
        <taxon>Gunneridae</taxon>
        <taxon>Pentapetalae</taxon>
        <taxon>rosids</taxon>
        <taxon>malvids</taxon>
        <taxon>Malvales</taxon>
        <taxon>Malvaceae</taxon>
        <taxon>Malvoideae</taxon>
        <taxon>Gossypium</taxon>
    </lineage>
</organism>
<keyword evidence="3" id="KW-1185">Reference proteome</keyword>
<reference evidence="3" key="1">
    <citation type="journal article" date="2020" name="Nat. Genet.">
        <title>Genomic diversifications of five Gossypium allopolyploid species and their impact on cotton improvement.</title>
        <authorList>
            <person name="Chen Z.J."/>
            <person name="Sreedasyam A."/>
            <person name="Ando A."/>
            <person name="Song Q."/>
            <person name="De Santiago L.M."/>
            <person name="Hulse-Kemp A.M."/>
            <person name="Ding M."/>
            <person name="Ye W."/>
            <person name="Kirkbride R.C."/>
            <person name="Jenkins J."/>
            <person name="Plott C."/>
            <person name="Lovell J."/>
            <person name="Lin Y.M."/>
            <person name="Vaughn R."/>
            <person name="Liu B."/>
            <person name="Simpson S."/>
            <person name="Scheffler B.E."/>
            <person name="Wen L."/>
            <person name="Saski C.A."/>
            <person name="Grover C.E."/>
            <person name="Hu G."/>
            <person name="Conover J.L."/>
            <person name="Carlson J.W."/>
            <person name="Shu S."/>
            <person name="Boston L.B."/>
            <person name="Williams M."/>
            <person name="Peterson D.G."/>
            <person name="McGee K."/>
            <person name="Jones D.C."/>
            <person name="Wendel J.F."/>
            <person name="Stelly D.M."/>
            <person name="Grimwood J."/>
            <person name="Schmutz J."/>
        </authorList>
    </citation>
    <scope>NUCLEOTIDE SEQUENCE [LARGE SCALE GENOMIC DNA]</scope>
    <source>
        <strain evidence="3">cv. 3-79</strain>
    </source>
</reference>
<dbReference type="Pfam" id="PF14291">
    <property type="entry name" value="DUF4371"/>
    <property type="match status" value="1"/>
</dbReference>
<evidence type="ECO:0000313" key="2">
    <source>
        <dbReference type="EMBL" id="KAB2037143.1"/>
    </source>
</evidence>
<dbReference type="EMBL" id="CM018217">
    <property type="protein sequence ID" value="KAB2037143.1"/>
    <property type="molecule type" value="Genomic_DNA"/>
</dbReference>
<dbReference type="OrthoDB" id="999779at2759"/>
<dbReference type="PANTHER" id="PTHR11697">
    <property type="entry name" value="GENERAL TRANSCRIPTION FACTOR 2-RELATED ZINC FINGER PROTEIN"/>
    <property type="match status" value="1"/>
</dbReference>
<dbReference type="SUPFAM" id="SSF53098">
    <property type="entry name" value="Ribonuclease H-like"/>
    <property type="match status" value="1"/>
</dbReference>
<feature type="domain" description="DUF4371" evidence="1">
    <location>
        <begin position="147"/>
        <end position="272"/>
    </location>
</feature>
<sequence length="621" mass="72137">MKSKTIDSRFKKKTTEIIKSPSKVSQIEVLSSSFGPLNFDARHSKIPRVEDEALHLYNLEHEPGLHKQIYEYPVNMCDEIRRAYIKVEPYEPILSEYPASNSKKHPHYFQPSCNPSNHFGSTTFTHSGFSNWKKVHNGCNCVFLTRYAFGGYDESSGSKYRGNFLEFLSLLSSYDEKVKDVLKSAPQNASYTSSTIQKEILQIYTSRVCNVIHKEIGDKKLCIIVDEARDEFVYKQILVKERFFDIVDIKDTATLTLKYEIFNVLLQHNLELALIATTREVVEVHQFFKDLSDIVSIVFASSKQHDELQKTQAAEITRLVSINELATRIGMNQIGTLQHLGETRWSSHLNSITILLTMYNATSTILENLKNIAPNHSQRGDAHNTYNRLRSFEFIFILHMIKEVLGVTDYLCQALQRRSQDILNVMSLVSTTKDLIQKLRDDGWDELLKNVISFCETWELDFPYMNAQYIMDRSHNKKEDVTFFKLFDIDKICSLVKRMFRYELKHYELDVCKHPDLRKISTLTELCKSLVESGKSIMYPLFDRLICPILTFLVSTASAKRVFSAMKIVKTRFCSKMKDDFLRSYLVVYTEKEIAENFNVNKIINGFSEIKDWKVQFKYIL</sequence>
<accession>A0A5J5S0L5</accession>
<protein>
    <recommendedName>
        <fullName evidence="1">DUF4371 domain-containing protein</fullName>
    </recommendedName>
</protein>
<dbReference type="InterPro" id="IPR012337">
    <property type="entry name" value="RNaseH-like_sf"/>
</dbReference>
<evidence type="ECO:0000259" key="1">
    <source>
        <dbReference type="Pfam" id="PF14291"/>
    </source>
</evidence>
<dbReference type="AlphaFoldDB" id="A0A5J5S0L5"/>
<dbReference type="InterPro" id="IPR055298">
    <property type="entry name" value="AtLOH3-like"/>
</dbReference>
<dbReference type="PANTHER" id="PTHR11697:SF230">
    <property type="entry name" value="ZINC FINGER, MYM DOMAIN CONTAINING 1"/>
    <property type="match status" value="1"/>
</dbReference>
<proteinExistence type="predicted"/>
<name>A0A5J5S0L5_GOSBA</name>
<dbReference type="Proteomes" id="UP000327439">
    <property type="component" value="Chromosome D03"/>
</dbReference>
<evidence type="ECO:0000313" key="3">
    <source>
        <dbReference type="Proteomes" id="UP000327439"/>
    </source>
</evidence>
<gene>
    <name evidence="2" type="ORF">ES319_D03G054300v1</name>
</gene>
<dbReference type="InterPro" id="IPR025398">
    <property type="entry name" value="DUF4371"/>
</dbReference>